<sequence>MLACRIEGLPIPMWRDIPTQPDCMVEGIIHMDTATQPLGAISEKIQHGQSTMDYRMLETGIIITAKNIFVITFN</sequence>
<evidence type="ECO:0000313" key="2">
    <source>
        <dbReference type="Proteomes" id="UP001497382"/>
    </source>
</evidence>
<accession>A0AAV2BY27</accession>
<name>A0AAV2BY27_9ARAC</name>
<proteinExistence type="predicted"/>
<gene>
    <name evidence="1" type="ORF">LARSCL_LOCUS22126</name>
</gene>
<dbReference type="AlphaFoldDB" id="A0AAV2BY27"/>
<reference evidence="1 2" key="1">
    <citation type="submission" date="2024-04" db="EMBL/GenBank/DDBJ databases">
        <authorList>
            <person name="Rising A."/>
            <person name="Reimegard J."/>
            <person name="Sonavane S."/>
            <person name="Akerstrom W."/>
            <person name="Nylinder S."/>
            <person name="Hedman E."/>
            <person name="Kallberg Y."/>
        </authorList>
    </citation>
    <scope>NUCLEOTIDE SEQUENCE [LARGE SCALE GENOMIC DNA]</scope>
</reference>
<dbReference type="Proteomes" id="UP001497382">
    <property type="component" value="Unassembled WGS sequence"/>
</dbReference>
<keyword evidence="2" id="KW-1185">Reference proteome</keyword>
<comment type="caution">
    <text evidence="1">The sequence shown here is derived from an EMBL/GenBank/DDBJ whole genome shotgun (WGS) entry which is preliminary data.</text>
</comment>
<dbReference type="EMBL" id="CAXIEN010000581">
    <property type="protein sequence ID" value="CAL1300800.1"/>
    <property type="molecule type" value="Genomic_DNA"/>
</dbReference>
<evidence type="ECO:0000313" key="1">
    <source>
        <dbReference type="EMBL" id="CAL1300800.1"/>
    </source>
</evidence>
<protein>
    <submittedName>
        <fullName evidence="1">Uncharacterized protein</fullName>
    </submittedName>
</protein>
<organism evidence="1 2">
    <name type="scientific">Larinioides sclopetarius</name>
    <dbReference type="NCBI Taxonomy" id="280406"/>
    <lineage>
        <taxon>Eukaryota</taxon>
        <taxon>Metazoa</taxon>
        <taxon>Ecdysozoa</taxon>
        <taxon>Arthropoda</taxon>
        <taxon>Chelicerata</taxon>
        <taxon>Arachnida</taxon>
        <taxon>Araneae</taxon>
        <taxon>Araneomorphae</taxon>
        <taxon>Entelegynae</taxon>
        <taxon>Araneoidea</taxon>
        <taxon>Araneidae</taxon>
        <taxon>Larinioides</taxon>
    </lineage>
</organism>